<dbReference type="Proteomes" id="UP001295423">
    <property type="component" value="Unassembled WGS sequence"/>
</dbReference>
<gene>
    <name evidence="7" type="ORF">CYCCA115_LOCUS18415</name>
</gene>
<evidence type="ECO:0000256" key="4">
    <source>
        <dbReference type="RuleBase" id="RU004020"/>
    </source>
</evidence>
<keyword evidence="5" id="KW-0812">Transmembrane</keyword>
<keyword evidence="2" id="KW-0238">DNA-binding</keyword>
<feature type="transmembrane region" description="Helical" evidence="5">
    <location>
        <begin position="495"/>
        <end position="515"/>
    </location>
</feature>
<keyword evidence="3" id="KW-0539">Nucleus</keyword>
<feature type="transmembrane region" description="Helical" evidence="5">
    <location>
        <begin position="377"/>
        <end position="400"/>
    </location>
</feature>
<dbReference type="GO" id="GO:0003700">
    <property type="term" value="F:DNA-binding transcription factor activity"/>
    <property type="evidence" value="ECO:0007669"/>
    <property type="project" value="InterPro"/>
</dbReference>
<keyword evidence="5" id="KW-0472">Membrane</keyword>
<evidence type="ECO:0000259" key="6">
    <source>
        <dbReference type="SMART" id="SM00415"/>
    </source>
</evidence>
<dbReference type="GO" id="GO:0005634">
    <property type="term" value="C:nucleus"/>
    <property type="evidence" value="ECO:0007669"/>
    <property type="project" value="UniProtKB-SubCell"/>
</dbReference>
<dbReference type="Pfam" id="PF00447">
    <property type="entry name" value="HSF_DNA-bind"/>
    <property type="match status" value="1"/>
</dbReference>
<organism evidence="7 8">
    <name type="scientific">Cylindrotheca closterium</name>
    <dbReference type="NCBI Taxonomy" id="2856"/>
    <lineage>
        <taxon>Eukaryota</taxon>
        <taxon>Sar</taxon>
        <taxon>Stramenopiles</taxon>
        <taxon>Ochrophyta</taxon>
        <taxon>Bacillariophyta</taxon>
        <taxon>Bacillariophyceae</taxon>
        <taxon>Bacillariophycidae</taxon>
        <taxon>Bacillariales</taxon>
        <taxon>Bacillariaceae</taxon>
        <taxon>Cylindrotheca</taxon>
    </lineage>
</organism>
<evidence type="ECO:0000256" key="2">
    <source>
        <dbReference type="ARBA" id="ARBA00023125"/>
    </source>
</evidence>
<sequence length="560" mass="63053">MAVKKKGGRVPFPSRLFQLLKLTEDKGWEDIFSWVNDGTGFKVHDREKFEKVLLQKHFNTKRYASFARQLHAYGFDCVRTGRNTGIYSHPAFKRDDPKGSCLLKREETKTISKKAISEHNQAASNISRFSNFHLGIRAGDTVVQFPSLLKPSTQNGEANFGTLTFDNSQPSGPMGNLYNTVRAQVADRTRKALIRIPSEASDNPFSNPDNAFWSPNTNQNTNHNRAVSDTSSISTKSSFISMNNSVSSPKPSGMGAHYNMNMNMNIVDDDMFRQMAMVPEEDDDSFGEDGDFEPIPWSPLPTPFEGDIDSVLPIQLDSSILEPRPINEMVQDPATANTWMYDSVPLLGTPRRRALLEFSLPVSLPIGFYVADVSSYGIYWVCFLILGHFVECLFTSWGGAEDKKDKTYTKDLSIKPTIGMLQHHIMDLLWFHSLLSNMILTPHYFGAPCYALLYLFIWPQPFNLSIAIKTHYCESNLEGTYAHGKWWIGDIVRKVLLGYGFTILGIVLVHVFEMASLRIPLVFGFNMIPLVAFESYRYLLSVSAVAGLTSEARVAKKKVQ</sequence>
<dbReference type="GO" id="GO:0043565">
    <property type="term" value="F:sequence-specific DNA binding"/>
    <property type="evidence" value="ECO:0007669"/>
    <property type="project" value="InterPro"/>
</dbReference>
<accession>A0AAD2G297</accession>
<dbReference type="PANTHER" id="PTHR10015:SF206">
    <property type="entry name" value="HSF-TYPE DNA-BINDING DOMAIN-CONTAINING PROTEIN"/>
    <property type="match status" value="1"/>
</dbReference>
<reference evidence="7" key="1">
    <citation type="submission" date="2023-08" db="EMBL/GenBank/DDBJ databases">
        <authorList>
            <person name="Audoor S."/>
            <person name="Bilcke G."/>
        </authorList>
    </citation>
    <scope>NUCLEOTIDE SEQUENCE</scope>
</reference>
<comment type="subcellular location">
    <subcellularLocation>
        <location evidence="1">Nucleus</location>
    </subcellularLocation>
</comment>
<dbReference type="Gene3D" id="1.10.10.10">
    <property type="entry name" value="Winged helix-like DNA-binding domain superfamily/Winged helix DNA-binding domain"/>
    <property type="match status" value="1"/>
</dbReference>
<dbReference type="SUPFAM" id="SSF46785">
    <property type="entry name" value="Winged helix' DNA-binding domain"/>
    <property type="match status" value="1"/>
</dbReference>
<dbReference type="EMBL" id="CAKOGP040002036">
    <property type="protein sequence ID" value="CAJ1959998.1"/>
    <property type="molecule type" value="Genomic_DNA"/>
</dbReference>
<evidence type="ECO:0000256" key="5">
    <source>
        <dbReference type="SAM" id="Phobius"/>
    </source>
</evidence>
<evidence type="ECO:0000256" key="3">
    <source>
        <dbReference type="ARBA" id="ARBA00023242"/>
    </source>
</evidence>
<dbReference type="SMART" id="SM00415">
    <property type="entry name" value="HSF"/>
    <property type="match status" value="1"/>
</dbReference>
<name>A0AAD2G297_9STRA</name>
<keyword evidence="5" id="KW-1133">Transmembrane helix</keyword>
<dbReference type="InterPro" id="IPR036390">
    <property type="entry name" value="WH_DNA-bd_sf"/>
</dbReference>
<comment type="caution">
    <text evidence="7">The sequence shown here is derived from an EMBL/GenBank/DDBJ whole genome shotgun (WGS) entry which is preliminary data.</text>
</comment>
<evidence type="ECO:0000313" key="7">
    <source>
        <dbReference type="EMBL" id="CAJ1959998.1"/>
    </source>
</evidence>
<dbReference type="PANTHER" id="PTHR10015">
    <property type="entry name" value="HEAT SHOCK TRANSCRIPTION FACTOR"/>
    <property type="match status" value="1"/>
</dbReference>
<dbReference type="AlphaFoldDB" id="A0AAD2G297"/>
<evidence type="ECO:0000313" key="8">
    <source>
        <dbReference type="Proteomes" id="UP001295423"/>
    </source>
</evidence>
<feature type="domain" description="HSF-type DNA-binding" evidence="6">
    <location>
        <begin position="8"/>
        <end position="106"/>
    </location>
</feature>
<protein>
    <recommendedName>
        <fullName evidence="6">HSF-type DNA-binding domain-containing protein</fullName>
    </recommendedName>
</protein>
<dbReference type="InterPro" id="IPR000232">
    <property type="entry name" value="HSF_DNA-bd"/>
</dbReference>
<comment type="similarity">
    <text evidence="4">Belongs to the HSF family.</text>
</comment>
<proteinExistence type="inferred from homology"/>
<keyword evidence="8" id="KW-1185">Reference proteome</keyword>
<evidence type="ECO:0000256" key="1">
    <source>
        <dbReference type="ARBA" id="ARBA00004123"/>
    </source>
</evidence>
<dbReference type="InterPro" id="IPR036388">
    <property type="entry name" value="WH-like_DNA-bd_sf"/>
</dbReference>